<dbReference type="InterPro" id="IPR029063">
    <property type="entry name" value="SAM-dependent_MTases_sf"/>
</dbReference>
<name>A0A812X477_SYMPI</name>
<dbReference type="OrthoDB" id="419591at2759"/>
<gene>
    <name evidence="2" type="primary">THUMPD2</name>
    <name evidence="2" type="ORF">SPIL2461_LOCUS20373</name>
</gene>
<dbReference type="AlphaFoldDB" id="A0A812X477"/>
<dbReference type="Gene3D" id="3.40.50.150">
    <property type="entry name" value="Vaccinia Virus protein VP39"/>
    <property type="match status" value="1"/>
</dbReference>
<feature type="region of interest" description="Disordered" evidence="1">
    <location>
        <begin position="100"/>
        <end position="119"/>
    </location>
</feature>
<accession>A0A812X477</accession>
<evidence type="ECO:0000256" key="1">
    <source>
        <dbReference type="SAM" id="MobiDB-lite"/>
    </source>
</evidence>
<sequence length="119" mass="13647">MTAPPWDRQYEASGGLRSFYLSLLRELFRVMRPDGSAVLLLNVEAAKVMRELLRQGDGWRVAAERRFDITHHTLGVLMLLRPEEPGSAARTEFALLPWEREGGTRNPRGTRSSWNRLRA</sequence>
<comment type="caution">
    <text evidence="2">The sequence shown here is derived from an EMBL/GenBank/DDBJ whole genome shotgun (WGS) entry which is preliminary data.</text>
</comment>
<organism evidence="2 3">
    <name type="scientific">Symbiodinium pilosum</name>
    <name type="common">Dinoflagellate</name>
    <dbReference type="NCBI Taxonomy" id="2952"/>
    <lineage>
        <taxon>Eukaryota</taxon>
        <taxon>Sar</taxon>
        <taxon>Alveolata</taxon>
        <taxon>Dinophyceae</taxon>
        <taxon>Suessiales</taxon>
        <taxon>Symbiodiniaceae</taxon>
        <taxon>Symbiodinium</taxon>
    </lineage>
</organism>
<evidence type="ECO:0000313" key="3">
    <source>
        <dbReference type="Proteomes" id="UP000649617"/>
    </source>
</evidence>
<evidence type="ECO:0000313" key="2">
    <source>
        <dbReference type="EMBL" id="CAE7716703.1"/>
    </source>
</evidence>
<protein>
    <submittedName>
        <fullName evidence="2">THUMPD2 protein</fullName>
    </submittedName>
</protein>
<keyword evidence="3" id="KW-1185">Reference proteome</keyword>
<reference evidence="2" key="1">
    <citation type="submission" date="2021-02" db="EMBL/GenBank/DDBJ databases">
        <authorList>
            <person name="Dougan E. K."/>
            <person name="Rhodes N."/>
            <person name="Thang M."/>
            <person name="Chan C."/>
        </authorList>
    </citation>
    <scope>NUCLEOTIDE SEQUENCE</scope>
</reference>
<feature type="non-terminal residue" evidence="2">
    <location>
        <position position="119"/>
    </location>
</feature>
<dbReference type="Proteomes" id="UP000649617">
    <property type="component" value="Unassembled WGS sequence"/>
</dbReference>
<proteinExistence type="predicted"/>
<feature type="compositionally biased region" description="Polar residues" evidence="1">
    <location>
        <begin position="107"/>
        <end position="119"/>
    </location>
</feature>
<dbReference type="EMBL" id="CAJNIZ010045325">
    <property type="protein sequence ID" value="CAE7716703.1"/>
    <property type="molecule type" value="Genomic_DNA"/>
</dbReference>